<gene>
    <name evidence="8" type="ORF">B842_00925</name>
</gene>
<feature type="domain" description="Long Rib" evidence="7">
    <location>
        <begin position="356"/>
        <end position="445"/>
    </location>
</feature>
<dbReference type="SUPFAM" id="SSF117074">
    <property type="entry name" value="Hypothetical protein PA1324"/>
    <property type="match status" value="1"/>
</dbReference>
<dbReference type="AlphaFoldDB" id="A0A0B5D089"/>
<dbReference type="InterPro" id="IPR013783">
    <property type="entry name" value="Ig-like_fold"/>
</dbReference>
<evidence type="ECO:0000256" key="2">
    <source>
        <dbReference type="ARBA" id="ARBA00022525"/>
    </source>
</evidence>
<dbReference type="NCBIfam" id="NF038186">
    <property type="entry name" value="YPDG_rpt"/>
    <property type="match status" value="1"/>
</dbReference>
<organism evidence="8 9">
    <name type="scientific">Corynebacterium humireducens NBRC 106098 = DSM 45392</name>
    <dbReference type="NCBI Taxonomy" id="1223515"/>
    <lineage>
        <taxon>Bacteria</taxon>
        <taxon>Bacillati</taxon>
        <taxon>Actinomycetota</taxon>
        <taxon>Actinomycetes</taxon>
        <taxon>Mycobacteriales</taxon>
        <taxon>Corynebacteriaceae</taxon>
        <taxon>Corynebacterium</taxon>
    </lineage>
</organism>
<dbReference type="RefSeq" id="WP_040084678.1">
    <property type="nucleotide sequence ID" value="NZ_BCSU01000008.1"/>
</dbReference>
<dbReference type="KEGG" id="chm:B842_00925"/>
<dbReference type="InterPro" id="IPR033764">
    <property type="entry name" value="Sdr_B"/>
</dbReference>
<dbReference type="Gene3D" id="2.60.40.10">
    <property type="entry name" value="Immunoglobulins"/>
    <property type="match status" value="1"/>
</dbReference>
<evidence type="ECO:0000256" key="5">
    <source>
        <dbReference type="SAM" id="SignalP"/>
    </source>
</evidence>
<proteinExistence type="predicted"/>
<dbReference type="Pfam" id="PF17210">
    <property type="entry name" value="SdrD_B"/>
    <property type="match status" value="1"/>
</dbReference>
<dbReference type="Pfam" id="PF18957">
    <property type="entry name" value="RibLong"/>
    <property type="match status" value="1"/>
</dbReference>
<evidence type="ECO:0000313" key="9">
    <source>
        <dbReference type="Proteomes" id="UP000031524"/>
    </source>
</evidence>
<feature type="signal peptide" evidence="5">
    <location>
        <begin position="1"/>
        <end position="24"/>
    </location>
</feature>
<evidence type="ECO:0000259" key="6">
    <source>
        <dbReference type="Pfam" id="PF17210"/>
    </source>
</evidence>
<feature type="chain" id="PRO_5039668940" evidence="5">
    <location>
        <begin position="25"/>
        <end position="694"/>
    </location>
</feature>
<dbReference type="STRING" id="1223515.B842_00925"/>
<evidence type="ECO:0000256" key="3">
    <source>
        <dbReference type="ARBA" id="ARBA00022729"/>
    </source>
</evidence>
<evidence type="ECO:0000256" key="1">
    <source>
        <dbReference type="ARBA" id="ARBA00004613"/>
    </source>
</evidence>
<sequence>MSLKKKVTAVVSAVAMAFGGVAVATSPVAAQEPEQGNLTDACKIDFNAVGELDTSKATDVGSLEGFLVNTSPNEYGDAGAAAQHWKYKTGDWQNFNWRIPFGTAEPLQNAQLTVTLPEGFEVAQRDENNLIYDSDVLVYFSVEKNPDYGVANARSNGGYITDSSTNTGSPESEQHRKKWNNVIVSTNSAGQTTVTGDIGRFDAGEHSVLQIEVTPKADFVLGPVSTLKVNITADRACAIDGRAFNDTDADGVWDAGELPRPGVPVYLINAAGEIVQQTVTNHTGQYRFGEVDMDTYTVHFERPEALPGYIFTQGPDSHVDAEGVAGPMIFDNDTPQFGTDREFRGVNAGIARVEGQPSYDDSYTSPGTPVEVNQTGDPFVPAGSEYSIDEGTVPADWTVEIDKNTGRLTVTPPADAQPRENHEIGVVITLPNGDVYAETTARVEVDARIVRFYINDDGDLIVVWNYNGSDGQPYEENLGNVKGEPGEQGAPGKPGTPGQDGISIVKTEIINGELWITYSDGREENVGKVIGEDGKDGIDGSSAIVAGSSALLTGSSALLGSSVDDEGDESSSFLGSSADGTGQGGSSDARCVQAAATVGIPLLALLPIGLATQVNIPGLSPLVADAQAQLQSFNTDIQQQSGIHDPNTSRFMAQVNAELQKHGATVGQAVGAAALLTIGGLAGKYLYDSCVPRG</sequence>
<keyword evidence="3 5" id="KW-0732">Signal</keyword>
<protein>
    <submittedName>
        <fullName evidence="8">Ser-Asp rich fibrinogen/bone sialoprotein-binding protein SdrE_1</fullName>
    </submittedName>
</protein>
<dbReference type="InterPro" id="IPR044055">
    <property type="entry name" value="RibLong"/>
</dbReference>
<dbReference type="Proteomes" id="UP000031524">
    <property type="component" value="Chromosome"/>
</dbReference>
<dbReference type="OrthoDB" id="4426455at2"/>
<evidence type="ECO:0000313" key="8">
    <source>
        <dbReference type="EMBL" id="AJE32041.1"/>
    </source>
</evidence>
<evidence type="ECO:0000259" key="7">
    <source>
        <dbReference type="Pfam" id="PF18957"/>
    </source>
</evidence>
<feature type="region of interest" description="Disordered" evidence="4">
    <location>
        <begin position="562"/>
        <end position="588"/>
    </location>
</feature>
<dbReference type="HOGENOM" id="CLU_396765_0_0_11"/>
<comment type="subcellular location">
    <subcellularLocation>
        <location evidence="1">Secreted</location>
    </subcellularLocation>
</comment>
<reference evidence="8 9" key="1">
    <citation type="submission" date="2013-04" db="EMBL/GenBank/DDBJ databases">
        <title>Complete genome sequence of Corynebacterium humireducens DSM 45392(T), isolated from a wastewater-fed microbial fuel cell.</title>
        <authorList>
            <person name="Ruckert C."/>
            <person name="Albersmeier A."/>
            <person name="Kalinowski J."/>
        </authorList>
    </citation>
    <scope>NUCLEOTIDE SEQUENCE [LARGE SCALE GENOMIC DNA]</scope>
    <source>
        <strain evidence="9">MFC-5</strain>
    </source>
</reference>
<keyword evidence="9" id="KW-1185">Reference proteome</keyword>
<accession>A0A0B5D089</accession>
<dbReference type="GO" id="GO:0005576">
    <property type="term" value="C:extracellular region"/>
    <property type="evidence" value="ECO:0007669"/>
    <property type="project" value="UniProtKB-SubCell"/>
</dbReference>
<dbReference type="GO" id="GO:0005975">
    <property type="term" value="P:carbohydrate metabolic process"/>
    <property type="evidence" value="ECO:0007669"/>
    <property type="project" value="UniProtKB-ARBA"/>
</dbReference>
<name>A0A0B5D089_9CORY</name>
<feature type="domain" description="SD-repeat containing protein B" evidence="6">
    <location>
        <begin position="242"/>
        <end position="323"/>
    </location>
</feature>
<keyword evidence="2" id="KW-0964">Secreted</keyword>
<dbReference type="EMBL" id="CP005286">
    <property type="protein sequence ID" value="AJE32041.1"/>
    <property type="molecule type" value="Genomic_DNA"/>
</dbReference>
<feature type="region of interest" description="Disordered" evidence="4">
    <location>
        <begin position="477"/>
        <end position="502"/>
    </location>
</feature>
<evidence type="ECO:0000256" key="4">
    <source>
        <dbReference type="SAM" id="MobiDB-lite"/>
    </source>
</evidence>